<evidence type="ECO:0000313" key="2">
    <source>
        <dbReference type="Proteomes" id="UP000701698"/>
    </source>
</evidence>
<dbReference type="EMBL" id="JAGQKX010000020">
    <property type="protein sequence ID" value="MCA9390010.1"/>
    <property type="molecule type" value="Genomic_DNA"/>
</dbReference>
<name>A0A955RQ14_UNCKA</name>
<protein>
    <submittedName>
        <fullName evidence="1">Uncharacterized protein</fullName>
    </submittedName>
</protein>
<dbReference type="Proteomes" id="UP000701698">
    <property type="component" value="Unassembled WGS sequence"/>
</dbReference>
<reference evidence="1" key="2">
    <citation type="journal article" date="2021" name="Microbiome">
        <title>Successional dynamics and alternative stable states in a saline activated sludge microbial community over 9 years.</title>
        <authorList>
            <person name="Wang Y."/>
            <person name="Ye J."/>
            <person name="Ju F."/>
            <person name="Liu L."/>
            <person name="Boyd J.A."/>
            <person name="Deng Y."/>
            <person name="Parks D.H."/>
            <person name="Jiang X."/>
            <person name="Yin X."/>
            <person name="Woodcroft B.J."/>
            <person name="Tyson G.W."/>
            <person name="Hugenholtz P."/>
            <person name="Polz M.F."/>
            <person name="Zhang T."/>
        </authorList>
    </citation>
    <scope>NUCLEOTIDE SEQUENCE</scope>
    <source>
        <strain evidence="1">HKST-UBA01</strain>
    </source>
</reference>
<comment type="caution">
    <text evidence="1">The sequence shown here is derived from an EMBL/GenBank/DDBJ whole genome shotgun (WGS) entry which is preliminary data.</text>
</comment>
<organism evidence="1 2">
    <name type="scientific">candidate division WWE3 bacterium</name>
    <dbReference type="NCBI Taxonomy" id="2053526"/>
    <lineage>
        <taxon>Bacteria</taxon>
        <taxon>Katanobacteria</taxon>
    </lineage>
</organism>
<proteinExistence type="predicted"/>
<accession>A0A955RQ14</accession>
<reference evidence="1" key="1">
    <citation type="submission" date="2020-04" db="EMBL/GenBank/DDBJ databases">
        <authorList>
            <person name="Zhang T."/>
        </authorList>
    </citation>
    <scope>NUCLEOTIDE SEQUENCE</scope>
    <source>
        <strain evidence="1">HKST-UBA01</strain>
    </source>
</reference>
<dbReference type="AlphaFoldDB" id="A0A955RQ14"/>
<gene>
    <name evidence="1" type="ORF">KC571_01290</name>
</gene>
<evidence type="ECO:0000313" key="1">
    <source>
        <dbReference type="EMBL" id="MCA9390010.1"/>
    </source>
</evidence>
<sequence>MKFSTVGIHNFRRKFMEKHPKAGGAVRLEPIDEAETAFVLKFKNSEHRIAIDRSGDRWQLDWILDFVPLRLPWEWVILTGTKTEIQTELESIGFHFKIQNR</sequence>